<feature type="region of interest" description="Disordered" evidence="1">
    <location>
        <begin position="153"/>
        <end position="192"/>
    </location>
</feature>
<dbReference type="Proteomes" id="UP000195012">
    <property type="component" value="Unassembled WGS sequence"/>
</dbReference>
<protein>
    <recommendedName>
        <fullName evidence="4">KELT protein</fullName>
    </recommendedName>
</protein>
<feature type="compositionally biased region" description="Basic and acidic residues" evidence="1">
    <location>
        <begin position="180"/>
        <end position="192"/>
    </location>
</feature>
<comment type="caution">
    <text evidence="2">The sequence shown here is derived from an EMBL/GenBank/DDBJ whole genome shotgun (WGS) entry which is preliminary data.</text>
</comment>
<feature type="region of interest" description="Disordered" evidence="1">
    <location>
        <begin position="67"/>
        <end position="86"/>
    </location>
</feature>
<gene>
    <name evidence="2" type="ORF">PKNOH_S110117100</name>
</gene>
<reference evidence="2 3" key="1">
    <citation type="submission" date="2017-05" db="EMBL/GenBank/DDBJ databases">
        <title>PacBio assembly of a Plasmodium knowlesi genome sequence with Hi-C correction and manual annotation of the SICAvar gene family.</title>
        <authorList>
            <person name="Lapp S.A."/>
            <person name="Geraldo J.A."/>
            <person name="Chien J.-T."/>
            <person name="Ay F."/>
            <person name="Pakala S.B."/>
            <person name="Batugedara G."/>
            <person name="Humphrey J.C."/>
            <person name="Debarry J.D."/>
            <person name="Le Roch K.G."/>
            <person name="Galinski M.R."/>
            <person name="Kissinger J.C."/>
        </authorList>
    </citation>
    <scope>NUCLEOTIDE SEQUENCE [LARGE SCALE GENOMIC DNA]</scope>
    <source>
        <strain evidence="3">Malayan Strain Pk1 (A+)</strain>
    </source>
</reference>
<accession>A0A1Y3DKN7</accession>
<dbReference type="OMA" id="NRCVRKV"/>
<sequence>MSFKMEYFYKIVIVLAYIHTYLMQNRCVRKVFLAENEPDSGVKRGDEKGSYDDEIVTRVMNLLSVQTLGKEEEEQEKSEKEDSLEGVEEMGAVGGMEEMGAVGGMEEMGAVGGMEETGAAGWMEEMEVGETSSRKRRLIPRLGYFQLENIKKSKGSSEEEAELEEIQEEAATSSALSSKDAPEEKPEEAKDYEINEFKGVLRECDNINFEINDEGIEEYLKARITGKEKISELNKAYPLNLGKGINFDNPRNPFGEEEEPEIRNETELREKLYFDSFMEIPLFEFLNNTAVGNLSLEKINSLYVQQGIKYLPCNNFLLEYLGPKNIYFNIEQFFRDNIVTYLSEDKCEICNFDDTKKIVIGQKNEENNKEVERLTEIKRTRELTYAERQKLRYIIFYHLRNMSYVGKRLSCFSEKRIKIKKDIALLLKHFSLPKNYIYKDVSLLACLHYTLSYVILILKPLRVKVIGKNEIDHRELHNTSGLVNYFIALLEFIETNSQLCQKFFKTYENTGGFYPRLKSSEDIVEIFNYLMIKRQLYSIIYNIGKFLSKFKYCEEQVAYYEEHIVGEYVKLTFSLGRTLNKARELYKR</sequence>
<organism evidence="2 3">
    <name type="scientific">Plasmodium knowlesi</name>
    <dbReference type="NCBI Taxonomy" id="5850"/>
    <lineage>
        <taxon>Eukaryota</taxon>
        <taxon>Sar</taxon>
        <taxon>Alveolata</taxon>
        <taxon>Apicomplexa</taxon>
        <taxon>Aconoidasida</taxon>
        <taxon>Haemosporida</taxon>
        <taxon>Plasmodiidae</taxon>
        <taxon>Plasmodium</taxon>
        <taxon>Plasmodium (Plasmodium)</taxon>
    </lineage>
</organism>
<evidence type="ECO:0000313" key="2">
    <source>
        <dbReference type="EMBL" id="OTN65463.1"/>
    </source>
</evidence>
<name>A0A1Y3DKN7_PLAKN</name>
<dbReference type="VEuPathDB" id="PlasmoDB:PKNH_1246200"/>
<dbReference type="OrthoDB" id="376180at2759"/>
<dbReference type="AlphaFoldDB" id="A0A1Y3DKN7"/>
<dbReference type="eggNOG" id="ENOG502QY5A">
    <property type="taxonomic scope" value="Eukaryota"/>
</dbReference>
<evidence type="ECO:0008006" key="4">
    <source>
        <dbReference type="Google" id="ProtNLM"/>
    </source>
</evidence>
<evidence type="ECO:0000256" key="1">
    <source>
        <dbReference type="SAM" id="MobiDB-lite"/>
    </source>
</evidence>
<dbReference type="VEuPathDB" id="PlasmoDB:PKA1H_120050800"/>
<feature type="compositionally biased region" description="Acidic residues" evidence="1">
    <location>
        <begin position="158"/>
        <end position="168"/>
    </location>
</feature>
<evidence type="ECO:0000313" key="3">
    <source>
        <dbReference type="Proteomes" id="UP000195012"/>
    </source>
</evidence>
<dbReference type="VEuPathDB" id="PlasmoDB:PKNOH_S110117100"/>
<proteinExistence type="predicted"/>
<dbReference type="EMBL" id="NETL01000025">
    <property type="protein sequence ID" value="OTN65463.1"/>
    <property type="molecule type" value="Genomic_DNA"/>
</dbReference>